<protein>
    <submittedName>
        <fullName evidence="1">Uncharacterized protein</fullName>
    </submittedName>
</protein>
<proteinExistence type="predicted"/>
<sequence length="254" mass="28131">MTEDELFAKSERITQRIQRDVEQRRNVLAQAPAAKQKKLETECISVDAASAKYSFNYLGHLDGSLPVLLIKGDVTGSTTLNRTWVRRLAAKYKLGDDPACVLVDGSIEIQGDILDTFRSDWSLLVTGSVGCDYVVSRNGHMEIHGDLRATYGVCGEYNDGCLAVGGKLMTPFIVASDHTMPREAHEESIYLEAGDGMEEIAIGKSKGSGWGWDWNYFDESNSLVSDEVWDEDGTFSTEAFFDVVRRGDNPFVKP</sequence>
<comment type="caution">
    <text evidence="1">The sequence shown here is derived from an EMBL/GenBank/DDBJ whole genome shotgun (WGS) entry which is preliminary data.</text>
</comment>
<dbReference type="RefSeq" id="WP_184862592.1">
    <property type="nucleotide sequence ID" value="NZ_JACHLK010000013.1"/>
</dbReference>
<keyword evidence="2" id="KW-1185">Reference proteome</keyword>
<evidence type="ECO:0000313" key="2">
    <source>
        <dbReference type="Proteomes" id="UP000575083"/>
    </source>
</evidence>
<name>A0A7X0PJE3_9BURK</name>
<organism evidence="1 2">
    <name type="scientific">Acidovorax soli</name>
    <dbReference type="NCBI Taxonomy" id="592050"/>
    <lineage>
        <taxon>Bacteria</taxon>
        <taxon>Pseudomonadati</taxon>
        <taxon>Pseudomonadota</taxon>
        <taxon>Betaproteobacteria</taxon>
        <taxon>Burkholderiales</taxon>
        <taxon>Comamonadaceae</taxon>
        <taxon>Acidovorax</taxon>
    </lineage>
</organism>
<reference evidence="1 2" key="1">
    <citation type="submission" date="2020-08" db="EMBL/GenBank/DDBJ databases">
        <title>Functional genomics of gut bacteria from endangered species of beetles.</title>
        <authorList>
            <person name="Carlos-Shanley C."/>
        </authorList>
    </citation>
    <scope>NUCLEOTIDE SEQUENCE [LARGE SCALE GENOMIC DNA]</scope>
    <source>
        <strain evidence="1 2">S00198</strain>
    </source>
</reference>
<accession>A0A7X0PJE3</accession>
<gene>
    <name evidence="1" type="ORF">HNP48_005219</name>
</gene>
<dbReference type="Proteomes" id="UP000575083">
    <property type="component" value="Unassembled WGS sequence"/>
</dbReference>
<evidence type="ECO:0000313" key="1">
    <source>
        <dbReference type="EMBL" id="MBB6562506.1"/>
    </source>
</evidence>
<dbReference type="AlphaFoldDB" id="A0A7X0PJE3"/>
<dbReference type="EMBL" id="JACHLK010000013">
    <property type="protein sequence ID" value="MBB6562506.1"/>
    <property type="molecule type" value="Genomic_DNA"/>
</dbReference>